<sequence length="183" mass="20215">MQILHKVALAFAADGYHQTSVNSLAERIGVSKPVLYYYAKNKDDLLFQCMMVTHVELMEVIESARRTKMSAVGRIASFFVSYTEVMCGDFGRCVALVDHKALSPDTGAKVVTMLRKIERAVADMISEGHTDGSVAPCDPLLAARALFGAFNGIPRWFNNEGSLRPREVAEAYLDIVLRGLQRS</sequence>
<dbReference type="InterPro" id="IPR001647">
    <property type="entry name" value="HTH_TetR"/>
</dbReference>
<organism evidence="6 7">
    <name type="scientific">Sphingobium subterraneum</name>
    <dbReference type="NCBI Taxonomy" id="627688"/>
    <lineage>
        <taxon>Bacteria</taxon>
        <taxon>Pseudomonadati</taxon>
        <taxon>Pseudomonadota</taxon>
        <taxon>Alphaproteobacteria</taxon>
        <taxon>Sphingomonadales</taxon>
        <taxon>Sphingomonadaceae</taxon>
        <taxon>Sphingobium</taxon>
    </lineage>
</organism>
<proteinExistence type="predicted"/>
<keyword evidence="1" id="KW-0805">Transcription regulation</keyword>
<dbReference type="Gene3D" id="1.10.357.10">
    <property type="entry name" value="Tetracycline Repressor, domain 2"/>
    <property type="match status" value="1"/>
</dbReference>
<dbReference type="RefSeq" id="WP_184081611.1">
    <property type="nucleotide sequence ID" value="NZ_JACIJP010000006.1"/>
</dbReference>
<dbReference type="Proteomes" id="UP000552700">
    <property type="component" value="Unassembled WGS sequence"/>
</dbReference>
<dbReference type="PROSITE" id="PS50977">
    <property type="entry name" value="HTH_TETR_2"/>
    <property type="match status" value="1"/>
</dbReference>
<keyword evidence="3" id="KW-0804">Transcription</keyword>
<dbReference type="Pfam" id="PF17932">
    <property type="entry name" value="TetR_C_24"/>
    <property type="match status" value="1"/>
</dbReference>
<name>A0A841JB08_9SPHN</name>
<dbReference type="InterPro" id="IPR050109">
    <property type="entry name" value="HTH-type_TetR-like_transc_reg"/>
</dbReference>
<reference evidence="6 7" key="1">
    <citation type="submission" date="2020-08" db="EMBL/GenBank/DDBJ databases">
        <title>Genomic Encyclopedia of Type Strains, Phase IV (KMG-IV): sequencing the most valuable type-strain genomes for metagenomic binning, comparative biology and taxonomic classification.</title>
        <authorList>
            <person name="Goeker M."/>
        </authorList>
    </citation>
    <scope>NUCLEOTIDE SEQUENCE [LARGE SCALE GENOMIC DNA]</scope>
    <source>
        <strain evidence="6 7">DSM 102255</strain>
    </source>
</reference>
<evidence type="ECO:0000313" key="7">
    <source>
        <dbReference type="Proteomes" id="UP000552700"/>
    </source>
</evidence>
<feature type="DNA-binding region" description="H-T-H motif" evidence="4">
    <location>
        <begin position="20"/>
        <end position="39"/>
    </location>
</feature>
<evidence type="ECO:0000259" key="5">
    <source>
        <dbReference type="PROSITE" id="PS50977"/>
    </source>
</evidence>
<dbReference type="AlphaFoldDB" id="A0A841JB08"/>
<dbReference type="EMBL" id="JACIJP010000006">
    <property type="protein sequence ID" value="MBB6125311.1"/>
    <property type="molecule type" value="Genomic_DNA"/>
</dbReference>
<dbReference type="PRINTS" id="PR00455">
    <property type="entry name" value="HTHTETR"/>
</dbReference>
<dbReference type="SUPFAM" id="SSF46689">
    <property type="entry name" value="Homeodomain-like"/>
    <property type="match status" value="1"/>
</dbReference>
<keyword evidence="7" id="KW-1185">Reference proteome</keyword>
<evidence type="ECO:0000256" key="1">
    <source>
        <dbReference type="ARBA" id="ARBA00023015"/>
    </source>
</evidence>
<evidence type="ECO:0000313" key="6">
    <source>
        <dbReference type="EMBL" id="MBB6125311.1"/>
    </source>
</evidence>
<dbReference type="InterPro" id="IPR009057">
    <property type="entry name" value="Homeodomain-like_sf"/>
</dbReference>
<dbReference type="InterPro" id="IPR036271">
    <property type="entry name" value="Tet_transcr_reg_TetR-rel_C_sf"/>
</dbReference>
<dbReference type="GO" id="GO:0003700">
    <property type="term" value="F:DNA-binding transcription factor activity"/>
    <property type="evidence" value="ECO:0007669"/>
    <property type="project" value="TreeGrafter"/>
</dbReference>
<gene>
    <name evidence="6" type="ORF">FHS92_003072</name>
</gene>
<dbReference type="PANTHER" id="PTHR30055:SF234">
    <property type="entry name" value="HTH-TYPE TRANSCRIPTIONAL REGULATOR BETI"/>
    <property type="match status" value="1"/>
</dbReference>
<dbReference type="GO" id="GO:0000976">
    <property type="term" value="F:transcription cis-regulatory region binding"/>
    <property type="evidence" value="ECO:0007669"/>
    <property type="project" value="TreeGrafter"/>
</dbReference>
<keyword evidence="2 4" id="KW-0238">DNA-binding</keyword>
<dbReference type="PANTHER" id="PTHR30055">
    <property type="entry name" value="HTH-TYPE TRANSCRIPTIONAL REGULATOR RUTR"/>
    <property type="match status" value="1"/>
</dbReference>
<dbReference type="Pfam" id="PF00440">
    <property type="entry name" value="TetR_N"/>
    <property type="match status" value="1"/>
</dbReference>
<dbReference type="Gene3D" id="1.10.10.60">
    <property type="entry name" value="Homeodomain-like"/>
    <property type="match status" value="1"/>
</dbReference>
<comment type="caution">
    <text evidence="6">The sequence shown here is derived from an EMBL/GenBank/DDBJ whole genome shotgun (WGS) entry which is preliminary data.</text>
</comment>
<evidence type="ECO:0000256" key="3">
    <source>
        <dbReference type="ARBA" id="ARBA00023163"/>
    </source>
</evidence>
<evidence type="ECO:0000256" key="4">
    <source>
        <dbReference type="PROSITE-ProRule" id="PRU00335"/>
    </source>
</evidence>
<evidence type="ECO:0000256" key="2">
    <source>
        <dbReference type="ARBA" id="ARBA00023125"/>
    </source>
</evidence>
<accession>A0A841JB08</accession>
<feature type="domain" description="HTH tetR-type" evidence="5">
    <location>
        <begin position="1"/>
        <end position="57"/>
    </location>
</feature>
<dbReference type="SUPFAM" id="SSF48498">
    <property type="entry name" value="Tetracyclin repressor-like, C-terminal domain"/>
    <property type="match status" value="1"/>
</dbReference>
<dbReference type="InterPro" id="IPR041490">
    <property type="entry name" value="KstR2_TetR_C"/>
</dbReference>
<protein>
    <submittedName>
        <fullName evidence="6">AcrR family transcriptional regulator</fullName>
    </submittedName>
</protein>